<accession>A0ACA9N1V3</accession>
<feature type="non-terminal residue" evidence="1">
    <location>
        <position position="1"/>
    </location>
</feature>
<organism evidence="1 2">
    <name type="scientific">Acaulospora colombiana</name>
    <dbReference type="NCBI Taxonomy" id="27376"/>
    <lineage>
        <taxon>Eukaryota</taxon>
        <taxon>Fungi</taxon>
        <taxon>Fungi incertae sedis</taxon>
        <taxon>Mucoromycota</taxon>
        <taxon>Glomeromycotina</taxon>
        <taxon>Glomeromycetes</taxon>
        <taxon>Diversisporales</taxon>
        <taxon>Acaulosporaceae</taxon>
        <taxon>Acaulospora</taxon>
    </lineage>
</organism>
<keyword evidence="2" id="KW-1185">Reference proteome</keyword>
<protein>
    <submittedName>
        <fullName evidence="1">9625_t:CDS:1</fullName>
    </submittedName>
</protein>
<reference evidence="1" key="1">
    <citation type="submission" date="2021-06" db="EMBL/GenBank/DDBJ databases">
        <authorList>
            <person name="Kallberg Y."/>
            <person name="Tangrot J."/>
            <person name="Rosling A."/>
        </authorList>
    </citation>
    <scope>NUCLEOTIDE SEQUENCE</scope>
    <source>
        <strain evidence="1">CL356</strain>
    </source>
</reference>
<comment type="caution">
    <text evidence="1">The sequence shown here is derived from an EMBL/GenBank/DDBJ whole genome shotgun (WGS) entry which is preliminary data.</text>
</comment>
<gene>
    <name evidence="1" type="ORF">ACOLOM_LOCUS7387</name>
</gene>
<evidence type="ECO:0000313" key="1">
    <source>
        <dbReference type="EMBL" id="CAG8622705.1"/>
    </source>
</evidence>
<evidence type="ECO:0000313" key="2">
    <source>
        <dbReference type="Proteomes" id="UP000789525"/>
    </source>
</evidence>
<sequence length="133" mass="15010">AVIVISMLYHEFEKQEMLFVACARQNVDLFIAWDSGMELQRKPSTQQNVSKNTASSNTVGLYISITGPLRWILFQVGIFSDEVLIHDISTITTAFNSPNQFIFVNVSVKSDFAQLISETIISKKCGDIFRRIS</sequence>
<dbReference type="EMBL" id="CAJVPT010016935">
    <property type="protein sequence ID" value="CAG8622705.1"/>
    <property type="molecule type" value="Genomic_DNA"/>
</dbReference>
<dbReference type="Proteomes" id="UP000789525">
    <property type="component" value="Unassembled WGS sequence"/>
</dbReference>
<proteinExistence type="predicted"/>
<name>A0ACA9N1V3_9GLOM</name>